<dbReference type="RefSeq" id="WP_341406121.1">
    <property type="nucleotide sequence ID" value="NZ_JBBUKT010000007.1"/>
</dbReference>
<name>A0ABU9AX83_9BACT</name>
<evidence type="ECO:0000313" key="3">
    <source>
        <dbReference type="EMBL" id="MEK7952362.1"/>
    </source>
</evidence>
<dbReference type="EMBL" id="JBBUKT010000007">
    <property type="protein sequence ID" value="MEK7952362.1"/>
    <property type="molecule type" value="Genomic_DNA"/>
</dbReference>
<keyword evidence="4" id="KW-1185">Reference proteome</keyword>
<evidence type="ECO:0000313" key="4">
    <source>
        <dbReference type="Proteomes" id="UP001371305"/>
    </source>
</evidence>
<gene>
    <name evidence="3" type="ORF">WKV53_17760</name>
</gene>
<dbReference type="Pfam" id="PF08534">
    <property type="entry name" value="Redoxin"/>
    <property type="match status" value="1"/>
</dbReference>
<dbReference type="Proteomes" id="UP001371305">
    <property type="component" value="Unassembled WGS sequence"/>
</dbReference>
<feature type="domain" description="Thioredoxin" evidence="2">
    <location>
        <begin position="23"/>
        <end position="182"/>
    </location>
</feature>
<dbReference type="InterPro" id="IPR013766">
    <property type="entry name" value="Thioredoxin_domain"/>
</dbReference>
<keyword evidence="1" id="KW-0732">Signal</keyword>
<evidence type="ECO:0000256" key="1">
    <source>
        <dbReference type="SAM" id="SignalP"/>
    </source>
</evidence>
<sequence length="203" mass="21259">MKQHTFLGAVLGAMICSATAWAVEPGDAAPAFTVKNTKGEEVTLAAQKGKVVVLEWVNFDCPFVKKHYSSGNIPKLQEKYTGKDVVWITINSSASGAEGSLAATELGERAKKDGNKASQVVLDGDGKVGKAYGAKTTPHLFVIDKEGKVAYNGAIDSKATTDVKDLETADSYISDALDAVLAGKAVAKAKTQPYGCGVKYAAN</sequence>
<dbReference type="SUPFAM" id="SSF52833">
    <property type="entry name" value="Thioredoxin-like"/>
    <property type="match status" value="1"/>
</dbReference>
<comment type="caution">
    <text evidence="3">The sequence shown here is derived from an EMBL/GenBank/DDBJ whole genome shotgun (WGS) entry which is preliminary data.</text>
</comment>
<organism evidence="3 4">
    <name type="scientific">Luteolibacter soli</name>
    <dbReference type="NCBI Taxonomy" id="3135280"/>
    <lineage>
        <taxon>Bacteria</taxon>
        <taxon>Pseudomonadati</taxon>
        <taxon>Verrucomicrobiota</taxon>
        <taxon>Verrucomicrobiia</taxon>
        <taxon>Verrucomicrobiales</taxon>
        <taxon>Verrucomicrobiaceae</taxon>
        <taxon>Luteolibacter</taxon>
    </lineage>
</organism>
<dbReference type="PANTHER" id="PTHR43640:SF1">
    <property type="entry name" value="THIOREDOXIN-DEPENDENT PEROXIREDOXIN"/>
    <property type="match status" value="1"/>
</dbReference>
<dbReference type="PROSITE" id="PS51352">
    <property type="entry name" value="THIOREDOXIN_2"/>
    <property type="match status" value="1"/>
</dbReference>
<evidence type="ECO:0000259" key="2">
    <source>
        <dbReference type="PROSITE" id="PS51352"/>
    </source>
</evidence>
<proteinExistence type="predicted"/>
<reference evidence="3 4" key="1">
    <citation type="submission" date="2024-04" db="EMBL/GenBank/DDBJ databases">
        <title>Luteolibacter sp. isolated from soil.</title>
        <authorList>
            <person name="An J."/>
        </authorList>
    </citation>
    <scope>NUCLEOTIDE SEQUENCE [LARGE SCALE GENOMIC DNA]</scope>
    <source>
        <strain evidence="3 4">Y139</strain>
    </source>
</reference>
<accession>A0ABU9AX83</accession>
<protein>
    <submittedName>
        <fullName evidence="3">Redoxin family protein</fullName>
    </submittedName>
</protein>
<dbReference type="PANTHER" id="PTHR43640">
    <property type="entry name" value="OS07G0260300 PROTEIN"/>
    <property type="match status" value="1"/>
</dbReference>
<feature type="chain" id="PRO_5046041862" evidence="1">
    <location>
        <begin position="23"/>
        <end position="203"/>
    </location>
</feature>
<dbReference type="InterPro" id="IPR036249">
    <property type="entry name" value="Thioredoxin-like_sf"/>
</dbReference>
<dbReference type="Gene3D" id="3.40.30.10">
    <property type="entry name" value="Glutaredoxin"/>
    <property type="match status" value="1"/>
</dbReference>
<dbReference type="InterPro" id="IPR013740">
    <property type="entry name" value="Redoxin"/>
</dbReference>
<feature type="signal peptide" evidence="1">
    <location>
        <begin position="1"/>
        <end position="22"/>
    </location>
</feature>
<dbReference type="InterPro" id="IPR047262">
    <property type="entry name" value="PRX-like1"/>
</dbReference>